<feature type="domain" description="HTH iclR-type" evidence="4">
    <location>
        <begin position="2"/>
        <end position="63"/>
    </location>
</feature>
<dbReference type="PANTHER" id="PTHR30136:SF24">
    <property type="entry name" value="HTH-TYPE TRANSCRIPTIONAL REPRESSOR ALLR"/>
    <property type="match status" value="1"/>
</dbReference>
<evidence type="ECO:0000256" key="3">
    <source>
        <dbReference type="ARBA" id="ARBA00023163"/>
    </source>
</evidence>
<evidence type="ECO:0000259" key="5">
    <source>
        <dbReference type="PROSITE" id="PS51078"/>
    </source>
</evidence>
<dbReference type="InterPro" id="IPR050707">
    <property type="entry name" value="HTH_MetabolicPath_Reg"/>
</dbReference>
<dbReference type="InterPro" id="IPR036388">
    <property type="entry name" value="WH-like_DNA-bd_sf"/>
</dbReference>
<comment type="caution">
    <text evidence="6">The sequence shown here is derived from an EMBL/GenBank/DDBJ whole genome shotgun (WGS) entry which is preliminary data.</text>
</comment>
<dbReference type="EMBL" id="VHQG01000001">
    <property type="protein sequence ID" value="TPW77864.1"/>
    <property type="molecule type" value="Genomic_DNA"/>
</dbReference>
<evidence type="ECO:0000259" key="4">
    <source>
        <dbReference type="PROSITE" id="PS51077"/>
    </source>
</evidence>
<evidence type="ECO:0000313" key="7">
    <source>
        <dbReference type="Proteomes" id="UP000316252"/>
    </source>
</evidence>
<accession>A0A506XY76</accession>
<dbReference type="SMART" id="SM00346">
    <property type="entry name" value="HTH_ICLR"/>
    <property type="match status" value="1"/>
</dbReference>
<organism evidence="6 7">
    <name type="scientific">Schumannella soli</name>
    <dbReference type="NCBI Taxonomy" id="2590779"/>
    <lineage>
        <taxon>Bacteria</taxon>
        <taxon>Bacillati</taxon>
        <taxon>Actinomycetota</taxon>
        <taxon>Actinomycetes</taxon>
        <taxon>Micrococcales</taxon>
        <taxon>Microbacteriaceae</taxon>
        <taxon>Schumannella</taxon>
    </lineage>
</organism>
<dbReference type="GO" id="GO:0045892">
    <property type="term" value="P:negative regulation of DNA-templated transcription"/>
    <property type="evidence" value="ECO:0007669"/>
    <property type="project" value="TreeGrafter"/>
</dbReference>
<dbReference type="AlphaFoldDB" id="A0A506XY76"/>
<dbReference type="Proteomes" id="UP000316252">
    <property type="component" value="Unassembled WGS sequence"/>
</dbReference>
<dbReference type="InterPro" id="IPR014757">
    <property type="entry name" value="Tscrpt_reg_IclR_C"/>
</dbReference>
<dbReference type="InterPro" id="IPR005471">
    <property type="entry name" value="Tscrpt_reg_IclR_N"/>
</dbReference>
<proteinExistence type="predicted"/>
<dbReference type="OrthoDB" id="7274111at2"/>
<gene>
    <name evidence="6" type="ORF">FJ657_04245</name>
</gene>
<sequence>MIQSIDRAAKVLNLLQGARHLGISDLAAAMELPPSTVHGIVKALQAHKLVAQERIGNRYVLGPALVKLSSVYLDTLDVRARAIRWMHDLSRETGFASRLGVELFGDVLVIHHDGRPDGSEQMPETGASIPSHASAIGKVLLAFNSEHADDVFANPLRELTGYTITDAQELADDFMSVRKNLIAYENEEAVIGESSIAAPVCDSTGDVVAAVAIVIPSNETPVDEATLTRLIETARNISRDLGTPSWPPTPN</sequence>
<keyword evidence="7" id="KW-1185">Reference proteome</keyword>
<keyword evidence="3" id="KW-0804">Transcription</keyword>
<dbReference type="GO" id="GO:0003677">
    <property type="term" value="F:DNA binding"/>
    <property type="evidence" value="ECO:0007669"/>
    <property type="project" value="UniProtKB-KW"/>
</dbReference>
<dbReference type="Pfam" id="PF01614">
    <property type="entry name" value="IclR_C"/>
    <property type="match status" value="1"/>
</dbReference>
<dbReference type="GO" id="GO:0003700">
    <property type="term" value="F:DNA-binding transcription factor activity"/>
    <property type="evidence" value="ECO:0007669"/>
    <property type="project" value="TreeGrafter"/>
</dbReference>
<feature type="domain" description="IclR-ED" evidence="5">
    <location>
        <begin position="64"/>
        <end position="243"/>
    </location>
</feature>
<dbReference type="Pfam" id="PF09339">
    <property type="entry name" value="HTH_IclR"/>
    <property type="match status" value="1"/>
</dbReference>
<dbReference type="PROSITE" id="PS51078">
    <property type="entry name" value="ICLR_ED"/>
    <property type="match status" value="1"/>
</dbReference>
<dbReference type="PROSITE" id="PS51077">
    <property type="entry name" value="HTH_ICLR"/>
    <property type="match status" value="1"/>
</dbReference>
<evidence type="ECO:0000256" key="2">
    <source>
        <dbReference type="ARBA" id="ARBA00023125"/>
    </source>
</evidence>
<dbReference type="SUPFAM" id="SSF55781">
    <property type="entry name" value="GAF domain-like"/>
    <property type="match status" value="1"/>
</dbReference>
<dbReference type="PANTHER" id="PTHR30136">
    <property type="entry name" value="HELIX-TURN-HELIX TRANSCRIPTIONAL REGULATOR, ICLR FAMILY"/>
    <property type="match status" value="1"/>
</dbReference>
<dbReference type="RefSeq" id="WP_141162389.1">
    <property type="nucleotide sequence ID" value="NZ_VHQG01000001.1"/>
</dbReference>
<keyword evidence="1" id="KW-0805">Transcription regulation</keyword>
<keyword evidence="2" id="KW-0238">DNA-binding</keyword>
<name>A0A506XY76_9MICO</name>
<evidence type="ECO:0000256" key="1">
    <source>
        <dbReference type="ARBA" id="ARBA00023015"/>
    </source>
</evidence>
<dbReference type="SUPFAM" id="SSF46785">
    <property type="entry name" value="Winged helix' DNA-binding domain"/>
    <property type="match status" value="1"/>
</dbReference>
<protein>
    <submittedName>
        <fullName evidence="6">IclR family transcriptional regulator</fullName>
    </submittedName>
</protein>
<dbReference type="InterPro" id="IPR029016">
    <property type="entry name" value="GAF-like_dom_sf"/>
</dbReference>
<dbReference type="Gene3D" id="1.10.10.10">
    <property type="entry name" value="Winged helix-like DNA-binding domain superfamily/Winged helix DNA-binding domain"/>
    <property type="match status" value="1"/>
</dbReference>
<reference evidence="6 7" key="1">
    <citation type="submission" date="2019-06" db="EMBL/GenBank/DDBJ databases">
        <authorList>
            <person name="Li F."/>
        </authorList>
    </citation>
    <scope>NUCLEOTIDE SEQUENCE [LARGE SCALE GENOMIC DNA]</scope>
    <source>
        <strain evidence="6 7">10F1D-1</strain>
    </source>
</reference>
<evidence type="ECO:0000313" key="6">
    <source>
        <dbReference type="EMBL" id="TPW77864.1"/>
    </source>
</evidence>
<dbReference type="Gene3D" id="3.30.450.40">
    <property type="match status" value="1"/>
</dbReference>
<dbReference type="InterPro" id="IPR036390">
    <property type="entry name" value="WH_DNA-bd_sf"/>
</dbReference>